<reference evidence="2 3" key="1">
    <citation type="submission" date="2019-03" db="EMBL/GenBank/DDBJ databases">
        <title>Genomic Encyclopedia of Type Strains, Phase IV (KMG-IV): sequencing the most valuable type-strain genomes for metagenomic binning, comparative biology and taxonomic classification.</title>
        <authorList>
            <person name="Goeker M."/>
        </authorList>
    </citation>
    <scope>NUCLEOTIDE SEQUENCE [LARGE SCALE GENOMIC DNA]</scope>
    <source>
        <strain evidence="2 3">DSM 18401</strain>
    </source>
</reference>
<dbReference type="RefSeq" id="WP_133037233.1">
    <property type="nucleotide sequence ID" value="NZ_BAABEI010000012.1"/>
</dbReference>
<dbReference type="Proteomes" id="UP000295351">
    <property type="component" value="Unassembled WGS sequence"/>
</dbReference>
<keyword evidence="3" id="KW-1185">Reference proteome</keyword>
<evidence type="ECO:0000313" key="3">
    <source>
        <dbReference type="Proteomes" id="UP000295351"/>
    </source>
</evidence>
<gene>
    <name evidence="2" type="ORF">EV665_1683</name>
</gene>
<evidence type="ECO:0000313" key="2">
    <source>
        <dbReference type="EMBL" id="TCN30078.1"/>
    </source>
</evidence>
<accession>A0A4R2BR10</accession>
<protein>
    <recommendedName>
        <fullName evidence="4">Apea-like HEPN domain-containing protein</fullName>
    </recommendedName>
</protein>
<comment type="caution">
    <text evidence="2">The sequence shown here is derived from an EMBL/GenBank/DDBJ whole genome shotgun (WGS) entry which is preliminary data.</text>
</comment>
<name>A0A4R2BR10_SHIGR</name>
<sequence length="173" mass="20170">MVKRVSLGRTKTEKKKKSYSKASDDEKVARNWTKALGLYEREEWSVAILRCATCLELMVNFAIRQELVTEKKLPLQFVDKLLQNANGIHNKYQNLYLPIMAQYEEHDDLKRLWNQRIVKVNAERNKIAHQGEFRNCQAARTVLQDTSFTLREVMGLYGYGDELAPFVDPEDSE</sequence>
<dbReference type="AlphaFoldDB" id="A0A4R2BR10"/>
<dbReference type="EMBL" id="SLVX01000068">
    <property type="protein sequence ID" value="TCN30078.1"/>
    <property type="molecule type" value="Genomic_DNA"/>
</dbReference>
<feature type="region of interest" description="Disordered" evidence="1">
    <location>
        <begin position="1"/>
        <end position="20"/>
    </location>
</feature>
<evidence type="ECO:0000256" key="1">
    <source>
        <dbReference type="SAM" id="MobiDB-lite"/>
    </source>
</evidence>
<evidence type="ECO:0008006" key="4">
    <source>
        <dbReference type="Google" id="ProtNLM"/>
    </source>
</evidence>
<organism evidence="2 3">
    <name type="scientific">Shinella granuli</name>
    <dbReference type="NCBI Taxonomy" id="323621"/>
    <lineage>
        <taxon>Bacteria</taxon>
        <taxon>Pseudomonadati</taxon>
        <taxon>Pseudomonadota</taxon>
        <taxon>Alphaproteobacteria</taxon>
        <taxon>Hyphomicrobiales</taxon>
        <taxon>Rhizobiaceae</taxon>
        <taxon>Shinella</taxon>
    </lineage>
</organism>
<proteinExistence type="predicted"/>